<dbReference type="InterPro" id="IPR029009">
    <property type="entry name" value="ASB_dom_sf"/>
</dbReference>
<sequence length="552" mass="59002">MRGWISCRRLAIPFQTHRKRPVTKPRVLVSDKLSPTAVQIFRDRGVDVDFHPDLGKDKDRLLEVIGQYDGLAIRSATKVTEKLIAAADNLKVVGRAGIGVDNVDIPAASRRGIIVMNTPFGNSITTAEHAISMMLAVARQIPAADISTRAGKWEKSKFMGVEITGKTLGVIGCGNIGSVVAQRAIGLKMNVIAFDPFLSEERAMDLGVEKVELDELLERADFITLHTPLTDKTRNVIDAAAIGKMKDGVRIINCARGGLVDEAALAEALKAGKVAGAGIDVFEIEPATESPLFEIPNVVCTPHLGASTTEAQENVALQVAEQMSDYLVKGAVTNAINMPSISAEEAPILKPFVKLAEVLGAFVGQVAESAILEVEILYDGLTAELNTKALTSATLAGLIRPQVADVNMVSAPVMVKERGVIVSEVKRDKSGVFDGYIKLTVKSANQTRSVAGTVFADGKPRFIQIKGINLDAEIGRNMVYTTNNDAPGIIGILGTTFGDNGVNIANFQLGRNRPGGDAIALLYVDDPVPEHVLDKVRGFPEILSAKPLVFDV</sequence>
<evidence type="ECO:0000256" key="4">
    <source>
        <dbReference type="ARBA" id="ARBA00021582"/>
    </source>
</evidence>
<dbReference type="OrthoDB" id="9793626at2"/>
<keyword evidence="14" id="KW-1185">Reference proteome</keyword>
<accession>A0A3A8AAH4</accession>
<dbReference type="Pfam" id="PF00389">
    <property type="entry name" value="2-Hacid_dh"/>
    <property type="match status" value="1"/>
</dbReference>
<dbReference type="PROSITE" id="PS00065">
    <property type="entry name" value="D_2_HYDROXYACID_DH_1"/>
    <property type="match status" value="1"/>
</dbReference>
<dbReference type="InterPro" id="IPR006139">
    <property type="entry name" value="D-isomer_2_OHA_DH_cat_dom"/>
</dbReference>
<name>A0A3A8AAH4_9HYPH</name>
<keyword evidence="5 9" id="KW-0028">Amino-acid biosynthesis</keyword>
<evidence type="ECO:0000313" key="13">
    <source>
        <dbReference type="EMBL" id="RKF05999.1"/>
    </source>
</evidence>
<dbReference type="SUPFAM" id="SSF51735">
    <property type="entry name" value="NAD(P)-binding Rossmann-fold domains"/>
    <property type="match status" value="1"/>
</dbReference>
<evidence type="ECO:0000256" key="2">
    <source>
        <dbReference type="ARBA" id="ARBA00005854"/>
    </source>
</evidence>
<dbReference type="AlphaFoldDB" id="A0A3A8AAH4"/>
<dbReference type="SUPFAM" id="SSF55021">
    <property type="entry name" value="ACT-like"/>
    <property type="match status" value="1"/>
</dbReference>
<dbReference type="GO" id="GO:0051287">
    <property type="term" value="F:NAD binding"/>
    <property type="evidence" value="ECO:0007669"/>
    <property type="project" value="UniProtKB-UniRule"/>
</dbReference>
<dbReference type="Pfam" id="PF02826">
    <property type="entry name" value="2-Hacid_dh_C"/>
    <property type="match status" value="1"/>
</dbReference>
<keyword evidence="6 9" id="KW-0560">Oxidoreductase</keyword>
<feature type="domain" description="D-3-phosphoglycerate dehydrogenase ASB" evidence="12">
    <location>
        <begin position="349"/>
        <end position="466"/>
    </location>
</feature>
<evidence type="ECO:0000256" key="6">
    <source>
        <dbReference type="ARBA" id="ARBA00023002"/>
    </source>
</evidence>
<dbReference type="InterPro" id="IPR036291">
    <property type="entry name" value="NAD(P)-bd_dom_sf"/>
</dbReference>
<dbReference type="PROSITE" id="PS00671">
    <property type="entry name" value="D_2_HYDROXYACID_DH_3"/>
    <property type="match status" value="1"/>
</dbReference>
<dbReference type="InterPro" id="IPR029753">
    <property type="entry name" value="D-isomer_DH_CS"/>
</dbReference>
<dbReference type="SUPFAM" id="SSF52283">
    <property type="entry name" value="Formate/glycerate dehydrogenase catalytic domain-like"/>
    <property type="match status" value="1"/>
</dbReference>
<dbReference type="SUPFAM" id="SSF143548">
    <property type="entry name" value="Serine metabolism enzymes domain"/>
    <property type="match status" value="1"/>
</dbReference>
<feature type="domain" description="D-isomer specific 2-hydroxyacid dehydrogenase NAD-binding" evidence="11">
    <location>
        <begin position="131"/>
        <end position="305"/>
    </location>
</feature>
<dbReference type="InterPro" id="IPR050857">
    <property type="entry name" value="D-2-hydroxyacid_DH"/>
</dbReference>
<organism evidence="13 14">
    <name type="scientific">Oceaniradius stylonematis</name>
    <dbReference type="NCBI Taxonomy" id="2184161"/>
    <lineage>
        <taxon>Bacteria</taxon>
        <taxon>Pseudomonadati</taxon>
        <taxon>Pseudomonadota</taxon>
        <taxon>Alphaproteobacteria</taxon>
        <taxon>Hyphomicrobiales</taxon>
        <taxon>Ahrensiaceae</taxon>
        <taxon>Oceaniradius</taxon>
    </lineage>
</organism>
<dbReference type="EMBL" id="QFWV02000008">
    <property type="protein sequence ID" value="RKF05999.1"/>
    <property type="molecule type" value="Genomic_DNA"/>
</dbReference>
<evidence type="ECO:0000259" key="11">
    <source>
        <dbReference type="Pfam" id="PF02826"/>
    </source>
</evidence>
<comment type="pathway">
    <text evidence="1 9">Amino-acid biosynthesis; L-serine biosynthesis; L-serine from 3-phospho-D-glycerate: step 1/3.</text>
</comment>
<dbReference type="PROSITE" id="PS00670">
    <property type="entry name" value="D_2_HYDROXYACID_DH_2"/>
    <property type="match status" value="1"/>
</dbReference>
<dbReference type="NCBIfam" id="TIGR01327">
    <property type="entry name" value="PGDH"/>
    <property type="match status" value="1"/>
</dbReference>
<dbReference type="GO" id="GO:0006564">
    <property type="term" value="P:L-serine biosynthetic process"/>
    <property type="evidence" value="ECO:0007669"/>
    <property type="project" value="UniProtKB-UniRule"/>
</dbReference>
<comment type="caution">
    <text evidence="13">The sequence shown here is derived from an EMBL/GenBank/DDBJ whole genome shotgun (WGS) entry which is preliminary data.</text>
</comment>
<evidence type="ECO:0000259" key="10">
    <source>
        <dbReference type="Pfam" id="PF00389"/>
    </source>
</evidence>
<dbReference type="InterPro" id="IPR045626">
    <property type="entry name" value="PGDH_ASB_dom"/>
</dbReference>
<evidence type="ECO:0000256" key="8">
    <source>
        <dbReference type="ARBA" id="ARBA00048731"/>
    </source>
</evidence>
<dbReference type="UniPathway" id="UPA00135">
    <property type="reaction ID" value="UER00196"/>
</dbReference>
<dbReference type="PANTHER" id="PTHR42789:SF1">
    <property type="entry name" value="D-ISOMER SPECIFIC 2-HYDROXYACID DEHYDROGENASE FAMILY PROTEIN (AFU_ORTHOLOGUE AFUA_6G10090)"/>
    <property type="match status" value="1"/>
</dbReference>
<gene>
    <name evidence="13" type="ORF">DEM25_015730</name>
</gene>
<reference evidence="13 14" key="1">
    <citation type="journal article" date="2018" name="Int. J. Syst. Bacteriol.">
        <title>Oceaniradius stylonemae gen. nov., sp. nov., isolated from a red alga, Stylonema cornu-cervi.</title>
        <authorList>
            <person name="Jeong S."/>
        </authorList>
    </citation>
    <scope>NUCLEOTIDE SEQUENCE [LARGE SCALE GENOMIC DNA]</scope>
    <source>
        <strain evidence="13 14">StC1</strain>
    </source>
</reference>
<keyword evidence="9" id="KW-0718">Serine biosynthesis</keyword>
<evidence type="ECO:0000256" key="3">
    <source>
        <dbReference type="ARBA" id="ARBA00013143"/>
    </source>
</evidence>
<dbReference type="Gene3D" id="3.30.70.260">
    <property type="match status" value="1"/>
</dbReference>
<dbReference type="InterPro" id="IPR006236">
    <property type="entry name" value="PGDH"/>
</dbReference>
<dbReference type="EC" id="1.1.1.95" evidence="3 9"/>
<dbReference type="PANTHER" id="PTHR42789">
    <property type="entry name" value="D-ISOMER SPECIFIC 2-HYDROXYACID DEHYDROGENASE FAMILY PROTEIN (AFU_ORTHOLOGUE AFUA_6G10090)"/>
    <property type="match status" value="1"/>
</dbReference>
<dbReference type="Proteomes" id="UP000246132">
    <property type="component" value="Unassembled WGS sequence"/>
</dbReference>
<proteinExistence type="inferred from homology"/>
<evidence type="ECO:0000256" key="1">
    <source>
        <dbReference type="ARBA" id="ARBA00005216"/>
    </source>
</evidence>
<dbReference type="InterPro" id="IPR029752">
    <property type="entry name" value="D-isomer_DH_CS1"/>
</dbReference>
<dbReference type="Pfam" id="PF19304">
    <property type="entry name" value="PGDH_inter"/>
    <property type="match status" value="1"/>
</dbReference>
<dbReference type="CDD" id="cd04902">
    <property type="entry name" value="ACT_3PGDH-xct"/>
    <property type="match status" value="1"/>
</dbReference>
<keyword evidence="7 9" id="KW-0520">NAD</keyword>
<dbReference type="GO" id="GO:0004617">
    <property type="term" value="F:phosphoglycerate dehydrogenase activity"/>
    <property type="evidence" value="ECO:0007669"/>
    <property type="project" value="UniProtKB-UniRule"/>
</dbReference>
<comment type="catalytic activity">
    <reaction evidence="8 9">
        <text>(2R)-3-phosphoglycerate + NAD(+) = 3-phosphooxypyruvate + NADH + H(+)</text>
        <dbReference type="Rhea" id="RHEA:12641"/>
        <dbReference type="ChEBI" id="CHEBI:15378"/>
        <dbReference type="ChEBI" id="CHEBI:18110"/>
        <dbReference type="ChEBI" id="CHEBI:57540"/>
        <dbReference type="ChEBI" id="CHEBI:57945"/>
        <dbReference type="ChEBI" id="CHEBI:58272"/>
        <dbReference type="EC" id="1.1.1.95"/>
    </reaction>
</comment>
<dbReference type="FunFam" id="3.40.50.720:FF:000021">
    <property type="entry name" value="D-3-phosphoglycerate dehydrogenase"/>
    <property type="match status" value="1"/>
</dbReference>
<protein>
    <recommendedName>
        <fullName evidence="4 9">D-3-phosphoglycerate dehydrogenase</fullName>
        <ecNumber evidence="3 9">1.1.1.95</ecNumber>
    </recommendedName>
</protein>
<evidence type="ECO:0000313" key="14">
    <source>
        <dbReference type="Proteomes" id="UP000246132"/>
    </source>
</evidence>
<dbReference type="CDD" id="cd12173">
    <property type="entry name" value="PGDH_4"/>
    <property type="match status" value="1"/>
</dbReference>
<dbReference type="Gene3D" id="3.30.1330.90">
    <property type="entry name" value="D-3-phosphoglycerate dehydrogenase, domain 3"/>
    <property type="match status" value="1"/>
</dbReference>
<evidence type="ECO:0000259" key="12">
    <source>
        <dbReference type="Pfam" id="PF19304"/>
    </source>
</evidence>
<dbReference type="InterPro" id="IPR045865">
    <property type="entry name" value="ACT-like_dom_sf"/>
</dbReference>
<evidence type="ECO:0000256" key="5">
    <source>
        <dbReference type="ARBA" id="ARBA00022605"/>
    </source>
</evidence>
<evidence type="ECO:0000256" key="9">
    <source>
        <dbReference type="RuleBase" id="RU363003"/>
    </source>
</evidence>
<comment type="similarity">
    <text evidence="2 9">Belongs to the D-isomer specific 2-hydroxyacid dehydrogenase family.</text>
</comment>
<feature type="domain" description="D-isomer specific 2-hydroxyacid dehydrogenase catalytic" evidence="10">
    <location>
        <begin position="27"/>
        <end position="337"/>
    </location>
</feature>
<evidence type="ECO:0000256" key="7">
    <source>
        <dbReference type="ARBA" id="ARBA00023027"/>
    </source>
</evidence>
<dbReference type="Gene3D" id="3.40.50.720">
    <property type="entry name" value="NAD(P)-binding Rossmann-like Domain"/>
    <property type="match status" value="2"/>
</dbReference>
<dbReference type="InterPro" id="IPR006140">
    <property type="entry name" value="D-isomer_DH_NAD-bd"/>
</dbReference>